<comment type="caution">
    <text evidence="2">The sequence shown here is derived from an EMBL/GenBank/DDBJ whole genome shotgun (WGS) entry which is preliminary data.</text>
</comment>
<protein>
    <submittedName>
        <fullName evidence="2">Uncharacterized protein</fullName>
    </submittedName>
</protein>
<keyword evidence="3" id="KW-1185">Reference proteome</keyword>
<proteinExistence type="inferred from homology"/>
<dbReference type="InterPro" id="IPR036188">
    <property type="entry name" value="FAD/NAD-bd_sf"/>
</dbReference>
<name>A0A428T864_9HYPO</name>
<evidence type="ECO:0000313" key="2">
    <source>
        <dbReference type="EMBL" id="RSL98235.1"/>
    </source>
</evidence>
<dbReference type="PANTHER" id="PTHR42877">
    <property type="entry name" value="L-ORNITHINE N(5)-MONOOXYGENASE-RELATED"/>
    <property type="match status" value="1"/>
</dbReference>
<dbReference type="AlphaFoldDB" id="A0A428T864"/>
<organism evidence="2 3">
    <name type="scientific">Fusarium oligoseptatum</name>
    <dbReference type="NCBI Taxonomy" id="2604345"/>
    <lineage>
        <taxon>Eukaryota</taxon>
        <taxon>Fungi</taxon>
        <taxon>Dikarya</taxon>
        <taxon>Ascomycota</taxon>
        <taxon>Pezizomycotina</taxon>
        <taxon>Sordariomycetes</taxon>
        <taxon>Hypocreomycetidae</taxon>
        <taxon>Hypocreales</taxon>
        <taxon>Nectriaceae</taxon>
        <taxon>Fusarium</taxon>
        <taxon>Fusarium solani species complex</taxon>
    </lineage>
</organism>
<sequence>METSHVTIFIREPAWISPLRGMEYHTYTDEEKEEFPNEPGTLLKLRKDTEEFMDGAFSLFTKGSVGQQAIVAYVEEQIIEKIRNRELARNQLLSLQSAVPGVNYPESLTLPNVTIVYREIKEIATQGCLTESGRYWPLHVLICATGFDATYNRQGHRPLALQQSALH</sequence>
<dbReference type="Proteomes" id="UP000287144">
    <property type="component" value="Unassembled WGS sequence"/>
</dbReference>
<dbReference type="InterPro" id="IPR051209">
    <property type="entry name" value="FAD-bind_Monooxygenase_sf"/>
</dbReference>
<evidence type="ECO:0000256" key="1">
    <source>
        <dbReference type="ARBA" id="ARBA00010139"/>
    </source>
</evidence>
<dbReference type="PANTHER" id="PTHR42877:SF8">
    <property type="entry name" value="MONOOXYGENASE"/>
    <property type="match status" value="1"/>
</dbReference>
<reference evidence="2 3" key="1">
    <citation type="submission" date="2017-06" db="EMBL/GenBank/DDBJ databases">
        <title>Comparative genomic analysis of Ambrosia Fusariam Clade fungi.</title>
        <authorList>
            <person name="Stajich J.E."/>
            <person name="Carrillo J."/>
            <person name="Kijimoto T."/>
            <person name="Eskalen A."/>
            <person name="O'Donnell K."/>
            <person name="Kasson M."/>
        </authorList>
    </citation>
    <scope>NUCLEOTIDE SEQUENCE [LARGE SCALE GENOMIC DNA]</scope>
    <source>
        <strain evidence="2 3">NRRL62579</strain>
    </source>
</reference>
<dbReference type="EMBL" id="NKCK01000117">
    <property type="protein sequence ID" value="RSL98235.1"/>
    <property type="molecule type" value="Genomic_DNA"/>
</dbReference>
<comment type="similarity">
    <text evidence="1">Belongs to the FAD-binding monooxygenase family.</text>
</comment>
<evidence type="ECO:0000313" key="3">
    <source>
        <dbReference type="Proteomes" id="UP000287144"/>
    </source>
</evidence>
<gene>
    <name evidence="2" type="ORF">CEP52_010414</name>
</gene>
<accession>A0A428T864</accession>
<dbReference type="SUPFAM" id="SSF51905">
    <property type="entry name" value="FAD/NAD(P)-binding domain"/>
    <property type="match status" value="1"/>
</dbReference>